<organism evidence="2 3">
    <name type="scientific">Perkinsus olseni</name>
    <name type="common">Perkinsus atlanticus</name>
    <dbReference type="NCBI Taxonomy" id="32597"/>
    <lineage>
        <taxon>Eukaryota</taxon>
        <taxon>Sar</taxon>
        <taxon>Alveolata</taxon>
        <taxon>Perkinsozoa</taxon>
        <taxon>Perkinsea</taxon>
        <taxon>Perkinsida</taxon>
        <taxon>Perkinsidae</taxon>
        <taxon>Perkinsus</taxon>
    </lineage>
</organism>
<evidence type="ECO:0000256" key="1">
    <source>
        <dbReference type="SAM" id="SignalP"/>
    </source>
</evidence>
<keyword evidence="1" id="KW-0732">Signal</keyword>
<comment type="caution">
    <text evidence="2">The sequence shown here is derived from an EMBL/GenBank/DDBJ whole genome shotgun (WGS) entry which is preliminary data.</text>
</comment>
<protein>
    <submittedName>
        <fullName evidence="2">Uncharacterized protein</fullName>
    </submittedName>
</protein>
<proteinExistence type="predicted"/>
<name>A0A7J6NU93_PEROL</name>
<accession>A0A7J6NU93</accession>
<dbReference type="EMBL" id="JABANP010000188">
    <property type="protein sequence ID" value="KAF4687378.1"/>
    <property type="molecule type" value="Genomic_DNA"/>
</dbReference>
<dbReference type="AlphaFoldDB" id="A0A7J6NU93"/>
<reference evidence="2 3" key="1">
    <citation type="submission" date="2020-04" db="EMBL/GenBank/DDBJ databases">
        <title>Perkinsus olseni comparative genomics.</title>
        <authorList>
            <person name="Bogema D.R."/>
        </authorList>
    </citation>
    <scope>NUCLEOTIDE SEQUENCE [LARGE SCALE GENOMIC DNA]</scope>
    <source>
        <strain evidence="2">00978-12</strain>
    </source>
</reference>
<sequence length="295" mass="33758">MSPLLVLFIASLRRVATFPQSMVYSNVDNEFFKSVWVFDPGEVSILIIPYDSPLLDYTGGMPFDVSSDGSLMHLRTYDDNFQAFAKKYDLNVRTWASIFYDSSDDTFTISFHGHYIGSTRSTDRTDLDAKKNGLRKDTDGYGDATRLGARMSSSSLWLRSVSLRMSHLITPLLLAFLYEVAAFPPNKLYVSKAREFRTAWYFSPDGILDAMTVTPKSRFPFPIYFSGIIPWKADHCGIVLNLDTSNKNFKAFARKFDLKVEDWENIPYDPFEDTFTILYEGRHIVLRPSTEPFPP</sequence>
<evidence type="ECO:0000313" key="3">
    <source>
        <dbReference type="Proteomes" id="UP000541610"/>
    </source>
</evidence>
<feature type="signal peptide" evidence="1">
    <location>
        <begin position="1"/>
        <end position="17"/>
    </location>
</feature>
<feature type="chain" id="PRO_5029843792" evidence="1">
    <location>
        <begin position="18"/>
        <end position="295"/>
    </location>
</feature>
<dbReference type="Proteomes" id="UP000541610">
    <property type="component" value="Unassembled WGS sequence"/>
</dbReference>
<evidence type="ECO:0000313" key="2">
    <source>
        <dbReference type="EMBL" id="KAF4687378.1"/>
    </source>
</evidence>
<gene>
    <name evidence="2" type="ORF">FOZ60_004013</name>
</gene>